<protein>
    <submittedName>
        <fullName evidence="3">Carbon-nitrogen hydrolase family protein</fullName>
    </submittedName>
</protein>
<dbReference type="PANTHER" id="PTHR23088">
    <property type="entry name" value="NITRILASE-RELATED"/>
    <property type="match status" value="1"/>
</dbReference>
<dbReference type="GO" id="GO:0016787">
    <property type="term" value="F:hydrolase activity"/>
    <property type="evidence" value="ECO:0007669"/>
    <property type="project" value="UniProtKB-KW"/>
</dbReference>
<sequence length="302" mass="33775">MSHSFVLAAAQFPTLKPENWSQFEQTIADWVAEAVRQHARLLVFPEYSSMVLAGLLPEPMQADVLGQIGEIQRYRDDYLALHQRLAQRHGVYIVAGSYPWEMDTGVYVNRAWVFAPNGGMEHQDKRVMTRFEREEWDIRGGAPLKLFETELGRFGINICYDIEFPLLARAQVEAGAELILAPSCTDTLGGYHRVRTGCAARALENQCFTVQVPLVGTAPWSPAIDVSHGSAAIFGPPDRGFPDNGILVQGGLNDPSWVYAEVDLSRVGRVRDEGEVYNHRHWHDQLGPGIEARLPEVTPVRL</sequence>
<reference evidence="3 4" key="1">
    <citation type="submission" date="2023-09" db="EMBL/GenBank/DDBJ databases">
        <authorList>
            <person name="Rey-Velasco X."/>
        </authorList>
    </citation>
    <scope>NUCLEOTIDE SEQUENCE [LARGE SCALE GENOMIC DNA]</scope>
    <source>
        <strain evidence="3 4">W345</strain>
    </source>
</reference>
<dbReference type="PROSITE" id="PS50263">
    <property type="entry name" value="CN_HYDROLASE"/>
    <property type="match status" value="1"/>
</dbReference>
<proteinExistence type="inferred from homology"/>
<evidence type="ECO:0000256" key="1">
    <source>
        <dbReference type="ARBA" id="ARBA00010613"/>
    </source>
</evidence>
<accession>A0ABU2WJG2</accession>
<organism evidence="3 4">
    <name type="scientific">Banduia mediterranea</name>
    <dbReference type="NCBI Taxonomy" id="3075609"/>
    <lineage>
        <taxon>Bacteria</taxon>
        <taxon>Pseudomonadati</taxon>
        <taxon>Pseudomonadota</taxon>
        <taxon>Gammaproteobacteria</taxon>
        <taxon>Nevskiales</taxon>
        <taxon>Algiphilaceae</taxon>
        <taxon>Banduia</taxon>
    </lineage>
</organism>
<evidence type="ECO:0000259" key="2">
    <source>
        <dbReference type="PROSITE" id="PS50263"/>
    </source>
</evidence>
<feature type="domain" description="CN hydrolase" evidence="2">
    <location>
        <begin position="5"/>
        <end position="264"/>
    </location>
</feature>
<comment type="similarity">
    <text evidence="1">Belongs to the carbon-nitrogen hydrolase superfamily. NIT1/NIT2 family.</text>
</comment>
<dbReference type="Pfam" id="PF00795">
    <property type="entry name" value="CN_hydrolase"/>
    <property type="match status" value="1"/>
</dbReference>
<dbReference type="CDD" id="cd07574">
    <property type="entry name" value="nitrilase_Rim1_like"/>
    <property type="match status" value="1"/>
</dbReference>
<evidence type="ECO:0000313" key="4">
    <source>
        <dbReference type="Proteomes" id="UP001254608"/>
    </source>
</evidence>
<name>A0ABU2WJG2_9GAMM</name>
<gene>
    <name evidence="3" type="ORF">RM530_08375</name>
</gene>
<dbReference type="EMBL" id="JAVRIC010000009">
    <property type="protein sequence ID" value="MDT0497379.1"/>
    <property type="molecule type" value="Genomic_DNA"/>
</dbReference>
<dbReference type="PANTHER" id="PTHR23088:SF50">
    <property type="entry name" value="HYDROLASE YHCX"/>
    <property type="match status" value="1"/>
</dbReference>
<dbReference type="InterPro" id="IPR001110">
    <property type="entry name" value="UPF0012_CS"/>
</dbReference>
<dbReference type="InterPro" id="IPR003010">
    <property type="entry name" value="C-N_Hydrolase"/>
</dbReference>
<dbReference type="RefSeq" id="WP_311364773.1">
    <property type="nucleotide sequence ID" value="NZ_JAVRIC010000009.1"/>
</dbReference>
<dbReference type="InterPro" id="IPR036526">
    <property type="entry name" value="C-N_Hydrolase_sf"/>
</dbReference>
<evidence type="ECO:0000313" key="3">
    <source>
        <dbReference type="EMBL" id="MDT0497379.1"/>
    </source>
</evidence>
<comment type="caution">
    <text evidence="3">The sequence shown here is derived from an EMBL/GenBank/DDBJ whole genome shotgun (WGS) entry which is preliminary data.</text>
</comment>
<keyword evidence="4" id="KW-1185">Reference proteome</keyword>
<dbReference type="Gene3D" id="3.60.110.10">
    <property type="entry name" value="Carbon-nitrogen hydrolase"/>
    <property type="match status" value="1"/>
</dbReference>
<keyword evidence="3" id="KW-0378">Hydrolase</keyword>
<dbReference type="Proteomes" id="UP001254608">
    <property type="component" value="Unassembled WGS sequence"/>
</dbReference>
<dbReference type="SUPFAM" id="SSF56317">
    <property type="entry name" value="Carbon-nitrogen hydrolase"/>
    <property type="match status" value="1"/>
</dbReference>
<dbReference type="PROSITE" id="PS01227">
    <property type="entry name" value="UPF0012"/>
    <property type="match status" value="1"/>
</dbReference>